<dbReference type="Gene3D" id="3.40.33.10">
    <property type="entry name" value="CAP"/>
    <property type="match status" value="1"/>
</dbReference>
<dbReference type="PANTHER" id="PTHR10334">
    <property type="entry name" value="CYSTEINE-RICH SECRETORY PROTEIN-RELATED"/>
    <property type="match status" value="1"/>
</dbReference>
<sequence length="151" mass="17307">MAAPEAFYEEMLVAHNELRDNHGSPPLEWSDELAEQAQQWADKLAQKNFLTYCELPGVGENITFFPTSMTPSEVVMYWYNEHEKYEYETPGWQAGTNYFTQVVWKATRHIGVGRTSTGKNDEMVVVAFYKPAGNCNRPGAFAMNVFKPRKQ</sequence>
<proteinExistence type="predicted"/>
<dbReference type="FunFam" id="3.40.33.10:FF:000002">
    <property type="entry name" value="Golgi-associated plant pathogenesis-related protein 1"/>
    <property type="match status" value="1"/>
</dbReference>
<dbReference type="AlphaFoldDB" id="A0A914VH29"/>
<accession>A0A914VH29</accession>
<dbReference type="PRINTS" id="PR00837">
    <property type="entry name" value="V5TPXLIKE"/>
</dbReference>
<dbReference type="CDD" id="cd05382">
    <property type="entry name" value="CAP_GAPR1-like"/>
    <property type="match status" value="1"/>
</dbReference>
<evidence type="ECO:0000313" key="2">
    <source>
        <dbReference type="Proteomes" id="UP000887566"/>
    </source>
</evidence>
<dbReference type="InterPro" id="IPR034113">
    <property type="entry name" value="SCP_GAPR1-like"/>
</dbReference>
<dbReference type="InterPro" id="IPR014044">
    <property type="entry name" value="CAP_dom"/>
</dbReference>
<dbReference type="SUPFAM" id="SSF55797">
    <property type="entry name" value="PR-1-like"/>
    <property type="match status" value="1"/>
</dbReference>
<dbReference type="Proteomes" id="UP000887566">
    <property type="component" value="Unplaced"/>
</dbReference>
<name>A0A914VH29_9BILA</name>
<dbReference type="InterPro" id="IPR035940">
    <property type="entry name" value="CAP_sf"/>
</dbReference>
<reference evidence="3" key="1">
    <citation type="submission" date="2022-11" db="UniProtKB">
        <authorList>
            <consortium name="WormBaseParasite"/>
        </authorList>
    </citation>
    <scope>IDENTIFICATION</scope>
</reference>
<evidence type="ECO:0000259" key="1">
    <source>
        <dbReference type="SMART" id="SM00198"/>
    </source>
</evidence>
<keyword evidence="2" id="KW-1185">Reference proteome</keyword>
<dbReference type="InterPro" id="IPR001283">
    <property type="entry name" value="CRISP-related"/>
</dbReference>
<organism evidence="2 3">
    <name type="scientific">Plectus sambesii</name>
    <dbReference type="NCBI Taxonomy" id="2011161"/>
    <lineage>
        <taxon>Eukaryota</taxon>
        <taxon>Metazoa</taxon>
        <taxon>Ecdysozoa</taxon>
        <taxon>Nematoda</taxon>
        <taxon>Chromadorea</taxon>
        <taxon>Plectida</taxon>
        <taxon>Plectina</taxon>
        <taxon>Plectoidea</taxon>
        <taxon>Plectidae</taxon>
        <taxon>Plectus</taxon>
    </lineage>
</organism>
<protein>
    <submittedName>
        <fullName evidence="3">SCP domain-containing protein</fullName>
    </submittedName>
</protein>
<dbReference type="SMART" id="SM00198">
    <property type="entry name" value="SCP"/>
    <property type="match status" value="1"/>
</dbReference>
<feature type="domain" description="SCP" evidence="1">
    <location>
        <begin position="6"/>
        <end position="137"/>
    </location>
</feature>
<evidence type="ECO:0000313" key="3">
    <source>
        <dbReference type="WBParaSite" id="PSAMB.scaffold1979size26299.g16019.t1"/>
    </source>
</evidence>
<dbReference type="Pfam" id="PF00188">
    <property type="entry name" value="CAP"/>
    <property type="match status" value="1"/>
</dbReference>
<dbReference type="WBParaSite" id="PSAMB.scaffold1979size26299.g16019.t1">
    <property type="protein sequence ID" value="PSAMB.scaffold1979size26299.g16019.t1"/>
    <property type="gene ID" value="PSAMB.scaffold1979size26299.g16019"/>
</dbReference>